<dbReference type="EMBL" id="CP001102">
    <property type="protein sequence ID" value="ACP21073.1"/>
    <property type="molecule type" value="Genomic_DNA"/>
</dbReference>
<protein>
    <recommendedName>
        <fullName evidence="1">Insertion element IS150 protein InsJ-like helix-turn-helix domain-containing protein</fullName>
    </recommendedName>
</protein>
<name>C3L432_AMOA5</name>
<dbReference type="InterPro" id="IPR055247">
    <property type="entry name" value="InsJ-like_HTH"/>
</dbReference>
<dbReference type="NCBIfam" id="NF033558">
    <property type="entry name" value="transpos_IS1"/>
    <property type="match status" value="1"/>
</dbReference>
<organism evidence="2 3">
    <name type="scientific">Amoebophilus asiaticus (strain 5a2)</name>
    <dbReference type="NCBI Taxonomy" id="452471"/>
    <lineage>
        <taxon>Bacteria</taxon>
        <taxon>Pseudomonadati</taxon>
        <taxon>Bacteroidota</taxon>
        <taxon>Cytophagia</taxon>
        <taxon>Cytophagales</taxon>
        <taxon>Amoebophilaceae</taxon>
        <taxon>Candidatus Amoebophilus</taxon>
    </lineage>
</organism>
<dbReference type="PANTHER" id="PTHR33293">
    <property type="entry name" value="INSERTION ELEMENT IS1 1 PROTEIN INSB-RELATED"/>
    <property type="match status" value="1"/>
</dbReference>
<dbReference type="InterPro" id="IPR051354">
    <property type="entry name" value="Transposase_27_IS1"/>
</dbReference>
<evidence type="ECO:0000313" key="2">
    <source>
        <dbReference type="EMBL" id="ACP21073.1"/>
    </source>
</evidence>
<accession>C3L432</accession>
<dbReference type="InterPro" id="IPR009057">
    <property type="entry name" value="Homeodomain-like_sf"/>
</dbReference>
<proteinExistence type="predicted"/>
<sequence>MKTMNCPRCNNAHSCKDGIVRGRQRYQCKSCRFRYTVSHKSDVKPLSTKRKALQLYLEGLGFRAIGRILNISYGTVYQWVKACGDQVSLPERQDEVEIVEMDEIHTYVGLKKSTAGYG</sequence>
<dbReference type="Pfam" id="PF13518">
    <property type="entry name" value="HTH_28"/>
    <property type="match status" value="1"/>
</dbReference>
<feature type="domain" description="Insertion element IS150 protein InsJ-like helix-turn-helix" evidence="1">
    <location>
        <begin position="49"/>
        <end position="81"/>
    </location>
</feature>
<dbReference type="eggNOG" id="COG3677">
    <property type="taxonomic scope" value="Bacteria"/>
</dbReference>
<evidence type="ECO:0000313" key="3">
    <source>
        <dbReference type="Proteomes" id="UP000001227"/>
    </source>
</evidence>
<dbReference type="Proteomes" id="UP000001227">
    <property type="component" value="Chromosome"/>
</dbReference>
<dbReference type="HOGENOM" id="CLU_076276_1_0_10"/>
<dbReference type="KEGG" id="aas:Aasi_1823"/>
<dbReference type="PANTHER" id="PTHR33293:SF2">
    <property type="entry name" value="TRANSPOSASE"/>
    <property type="match status" value="1"/>
</dbReference>
<evidence type="ECO:0000259" key="1">
    <source>
        <dbReference type="Pfam" id="PF13518"/>
    </source>
</evidence>
<gene>
    <name evidence="2" type="ordered locus">Aasi_1823</name>
</gene>
<dbReference type="SUPFAM" id="SSF46689">
    <property type="entry name" value="Homeodomain-like"/>
    <property type="match status" value="1"/>
</dbReference>
<keyword evidence="3" id="KW-1185">Reference proteome</keyword>
<dbReference type="AlphaFoldDB" id="C3L432"/>
<reference evidence="2 3" key="1">
    <citation type="journal article" date="2010" name="J. Bacteriol.">
        <title>The genome of the amoeba symbiont 'Candidatus Amoebophilus asiaticus' reveals common mechanisms for host cell interaction among amoeba-associated bacteria.</title>
        <authorList>
            <person name="Schmitz-Esser S."/>
            <person name="Tischler P."/>
            <person name="Arnold R."/>
            <person name="Montanaro J."/>
            <person name="Wagner M."/>
            <person name="Rattei T."/>
            <person name="Horn M."/>
        </authorList>
    </citation>
    <scope>NUCLEOTIDE SEQUENCE [LARGE SCALE GENOMIC DNA]</scope>
    <source>
        <strain evidence="2 3">5a2</strain>
    </source>
</reference>